<dbReference type="EMBL" id="FNSD01000001">
    <property type="protein sequence ID" value="SEB52726.1"/>
    <property type="molecule type" value="Genomic_DNA"/>
</dbReference>
<dbReference type="AlphaFoldDB" id="A0A1H4K349"/>
<dbReference type="Proteomes" id="UP000182409">
    <property type="component" value="Unassembled WGS sequence"/>
</dbReference>
<evidence type="ECO:0000313" key="2">
    <source>
        <dbReference type="Proteomes" id="UP000182409"/>
    </source>
</evidence>
<proteinExistence type="predicted"/>
<sequence length="151" mass="16897">MTYNDYARFQREGLVWRVTPTEPRGESHMRDLTFASRDTVEALAERGGAMLDLTARQALDQGSRNRAAASGWCWISYTLPKCHWGHSCKVEHLRRTCVKLCCKAVVTDGDHLCHASFKGLRIGKIAEAITKEEASVLRAQQRADAVPPVLD</sequence>
<name>A0A1H4K349_9BACT</name>
<accession>A0A1H4K349</accession>
<gene>
    <name evidence="1" type="ORF">SAMN05443244_0969</name>
</gene>
<protein>
    <submittedName>
        <fullName evidence="1">Uncharacterized protein</fullName>
    </submittedName>
</protein>
<evidence type="ECO:0000313" key="1">
    <source>
        <dbReference type="EMBL" id="SEB52726.1"/>
    </source>
</evidence>
<reference evidence="1 2" key="1">
    <citation type="submission" date="2016-10" db="EMBL/GenBank/DDBJ databases">
        <authorList>
            <person name="de Groot N.N."/>
        </authorList>
    </citation>
    <scope>NUCLEOTIDE SEQUENCE [LARGE SCALE GENOMIC DNA]</scope>
    <source>
        <strain evidence="1 2">AB35.6</strain>
    </source>
</reference>
<organism evidence="1 2">
    <name type="scientific">Terriglobus roseus</name>
    <dbReference type="NCBI Taxonomy" id="392734"/>
    <lineage>
        <taxon>Bacteria</taxon>
        <taxon>Pseudomonadati</taxon>
        <taxon>Acidobacteriota</taxon>
        <taxon>Terriglobia</taxon>
        <taxon>Terriglobales</taxon>
        <taxon>Acidobacteriaceae</taxon>
        <taxon>Terriglobus</taxon>
    </lineage>
</organism>